<proteinExistence type="inferred from homology"/>
<protein>
    <submittedName>
        <fullName evidence="4">tRNA-Thr(GGU) m(6)t(6)A37 methyltransferase TsaA</fullName>
    </submittedName>
</protein>
<evidence type="ECO:0000313" key="4">
    <source>
        <dbReference type="EMBL" id="SEM40606.1"/>
    </source>
</evidence>
<dbReference type="InterPro" id="IPR036413">
    <property type="entry name" value="YaeB-like_sf"/>
</dbReference>
<sequence length="159" mass="17934">MTDMTDPVTLRPIGVVTSPRIRPEYDGWGPVTASISLDEELFHPDAVAGLEEFSHLEVVFRFHLLGERDVVTDARHPRGRTDLPRVGVLAQRIKERPNHLAVSRCELLGVDGLTLHVRSLDALDGTPVLDVKPYLKRFVPESDRVREPAWVEEVMSAYF</sequence>
<dbReference type="InterPro" id="IPR040372">
    <property type="entry name" value="YaeB-like"/>
</dbReference>
<gene>
    <name evidence="4" type="ORF">SAMN05414137_126100</name>
</gene>
<evidence type="ECO:0000259" key="3">
    <source>
        <dbReference type="PROSITE" id="PS51668"/>
    </source>
</evidence>
<dbReference type="PANTHER" id="PTHR12818">
    <property type="entry name" value="TRNA (ADENINE(37)-N6)-METHYLTRANSFERASE"/>
    <property type="match status" value="1"/>
</dbReference>
<evidence type="ECO:0000313" key="5">
    <source>
        <dbReference type="Proteomes" id="UP000183015"/>
    </source>
</evidence>
<name>A0A1H7Y313_STRJI</name>
<keyword evidence="1" id="KW-0949">S-adenosyl-L-methionine</keyword>
<dbReference type="GO" id="GO:0008168">
    <property type="term" value="F:methyltransferase activity"/>
    <property type="evidence" value="ECO:0007669"/>
    <property type="project" value="UniProtKB-KW"/>
</dbReference>
<evidence type="ECO:0000256" key="2">
    <source>
        <dbReference type="ARBA" id="ARBA00033753"/>
    </source>
</evidence>
<reference evidence="5" key="1">
    <citation type="submission" date="2016-10" db="EMBL/GenBank/DDBJ databases">
        <authorList>
            <person name="Varghese N."/>
        </authorList>
    </citation>
    <scope>NUCLEOTIDE SEQUENCE [LARGE SCALE GENOMIC DNA]</scope>
    <source>
        <strain evidence="5">DSM 45096 / BCRC 16803 / CGMCC 4.1857 / CIP 109030 / JCM 12277 / KCTC 19219 / NBRC 100920 / 33214</strain>
    </source>
</reference>
<keyword evidence="5" id="KW-1185">Reference proteome</keyword>
<dbReference type="RefSeq" id="WP_201777646.1">
    <property type="nucleotide sequence ID" value="NZ_BBPN01000049.1"/>
</dbReference>
<dbReference type="CDD" id="cd09281">
    <property type="entry name" value="UPF0066"/>
    <property type="match status" value="1"/>
</dbReference>
<dbReference type="InterPro" id="IPR023370">
    <property type="entry name" value="TrmO-like_N"/>
</dbReference>
<dbReference type="PANTHER" id="PTHR12818:SF0">
    <property type="entry name" value="TRNA (ADENINE(37)-N6)-METHYLTRANSFERASE"/>
    <property type="match status" value="1"/>
</dbReference>
<evidence type="ECO:0000256" key="1">
    <source>
        <dbReference type="ARBA" id="ARBA00022691"/>
    </source>
</evidence>
<dbReference type="GO" id="GO:0032259">
    <property type="term" value="P:methylation"/>
    <property type="evidence" value="ECO:0007669"/>
    <property type="project" value="UniProtKB-KW"/>
</dbReference>
<organism evidence="4 5">
    <name type="scientific">Streptacidiphilus jiangxiensis</name>
    <dbReference type="NCBI Taxonomy" id="235985"/>
    <lineage>
        <taxon>Bacteria</taxon>
        <taxon>Bacillati</taxon>
        <taxon>Actinomycetota</taxon>
        <taxon>Actinomycetes</taxon>
        <taxon>Kitasatosporales</taxon>
        <taxon>Streptomycetaceae</taxon>
        <taxon>Streptacidiphilus</taxon>
    </lineage>
</organism>
<dbReference type="InterPro" id="IPR036414">
    <property type="entry name" value="YaeB_N_sf"/>
</dbReference>
<dbReference type="eggNOG" id="COG1720">
    <property type="taxonomic scope" value="Bacteria"/>
</dbReference>
<dbReference type="AlphaFoldDB" id="A0A1H7Y313"/>
<feature type="domain" description="TsaA-like" evidence="3">
    <location>
        <begin position="10"/>
        <end position="143"/>
    </location>
</feature>
<dbReference type="EMBL" id="FOAZ01000026">
    <property type="protein sequence ID" value="SEM40606.1"/>
    <property type="molecule type" value="Genomic_DNA"/>
</dbReference>
<keyword evidence="4" id="KW-0489">Methyltransferase</keyword>
<dbReference type="SUPFAM" id="SSF118196">
    <property type="entry name" value="YaeB-like"/>
    <property type="match status" value="1"/>
</dbReference>
<comment type="similarity">
    <text evidence="2">Belongs to the tRNA methyltransferase O family.</text>
</comment>
<dbReference type="Proteomes" id="UP000183015">
    <property type="component" value="Unassembled WGS sequence"/>
</dbReference>
<dbReference type="STRING" id="235985.SAMN05414137_126100"/>
<dbReference type="Gene3D" id="2.40.30.70">
    <property type="entry name" value="YaeB-like"/>
    <property type="match status" value="1"/>
</dbReference>
<accession>A0A1H7Y313</accession>
<keyword evidence="4" id="KW-0808">Transferase</keyword>
<dbReference type="Pfam" id="PF01980">
    <property type="entry name" value="TrmO_N"/>
    <property type="match status" value="1"/>
</dbReference>
<dbReference type="PROSITE" id="PS51668">
    <property type="entry name" value="TSAA_2"/>
    <property type="match status" value="1"/>
</dbReference>